<comment type="similarity">
    <text evidence="8">Belongs to the AP2/ERF transcription factor family. ERF subfamily.</text>
</comment>
<keyword evidence="4 11" id="KW-0238">DNA-binding</keyword>
<proteinExistence type="inferred from homology"/>
<dbReference type="PANTHER" id="PTHR31985">
    <property type="entry name" value="ETHYLENE-RESPONSIVE TRANSCRIPTION FACTOR ERF042-RELATED"/>
    <property type="match status" value="1"/>
</dbReference>
<sequence>MVKPSNSGDRERRSYKGVRMRKWGKWVAEVRQPNSRRRIWLGSYDTAEEAARAYDAAALCLRGPSVPLNFPDYPPEIPSASDLSPLQIQEAASQHAHRKPQPAESTGDFSGEFGCELSTTTPTAITRDERSGGVEDEYHFVHVPYNWVNHLSNISTL</sequence>
<gene>
    <name evidence="11" type="ORF">Acr_01g0003060</name>
</gene>
<evidence type="ECO:0000256" key="8">
    <source>
        <dbReference type="ARBA" id="ARBA00024343"/>
    </source>
</evidence>
<dbReference type="AlphaFoldDB" id="A0A7J0E4B3"/>
<keyword evidence="3" id="KW-0805">Transcription regulation</keyword>
<reference evidence="11 12" key="1">
    <citation type="submission" date="2019-07" db="EMBL/GenBank/DDBJ databases">
        <title>De Novo Assembly of kiwifruit Actinidia rufa.</title>
        <authorList>
            <person name="Sugita-Konishi S."/>
            <person name="Sato K."/>
            <person name="Mori E."/>
            <person name="Abe Y."/>
            <person name="Kisaki G."/>
            <person name="Hamano K."/>
            <person name="Suezawa K."/>
            <person name="Otani M."/>
            <person name="Fukuda T."/>
            <person name="Manabe T."/>
            <person name="Gomi K."/>
            <person name="Tabuchi M."/>
            <person name="Akimitsu K."/>
            <person name="Kataoka I."/>
        </authorList>
    </citation>
    <scope>NUCLEOTIDE SEQUENCE [LARGE SCALE GENOMIC DNA]</scope>
    <source>
        <strain evidence="12">cv. Fuchu</strain>
    </source>
</reference>
<keyword evidence="6" id="KW-0804">Transcription</keyword>
<evidence type="ECO:0000313" key="11">
    <source>
        <dbReference type="EMBL" id="GFY80497.1"/>
    </source>
</evidence>
<dbReference type="SUPFAM" id="SSF54171">
    <property type="entry name" value="DNA-binding domain"/>
    <property type="match status" value="1"/>
</dbReference>
<protein>
    <submittedName>
        <fullName evidence="11">Integrase-type DNA-binding superfamily protein</fullName>
    </submittedName>
</protein>
<name>A0A7J0E4B3_9ERIC</name>
<accession>A0A7J0E4B3</accession>
<evidence type="ECO:0000256" key="2">
    <source>
        <dbReference type="ARBA" id="ARBA00022821"/>
    </source>
</evidence>
<evidence type="ECO:0000256" key="4">
    <source>
        <dbReference type="ARBA" id="ARBA00023125"/>
    </source>
</evidence>
<dbReference type="InterPro" id="IPR016177">
    <property type="entry name" value="DNA-bd_dom_sf"/>
</dbReference>
<organism evidence="11 12">
    <name type="scientific">Actinidia rufa</name>
    <dbReference type="NCBI Taxonomy" id="165716"/>
    <lineage>
        <taxon>Eukaryota</taxon>
        <taxon>Viridiplantae</taxon>
        <taxon>Streptophyta</taxon>
        <taxon>Embryophyta</taxon>
        <taxon>Tracheophyta</taxon>
        <taxon>Spermatophyta</taxon>
        <taxon>Magnoliopsida</taxon>
        <taxon>eudicotyledons</taxon>
        <taxon>Gunneridae</taxon>
        <taxon>Pentapetalae</taxon>
        <taxon>asterids</taxon>
        <taxon>Ericales</taxon>
        <taxon>Actinidiaceae</taxon>
        <taxon>Actinidia</taxon>
    </lineage>
</organism>
<evidence type="ECO:0000256" key="6">
    <source>
        <dbReference type="ARBA" id="ARBA00023163"/>
    </source>
</evidence>
<dbReference type="FunFam" id="3.30.730.10:FF:000001">
    <property type="entry name" value="Ethylene-responsive transcription factor 2"/>
    <property type="match status" value="1"/>
</dbReference>
<keyword evidence="12" id="KW-1185">Reference proteome</keyword>
<keyword evidence="5" id="KW-0010">Activator</keyword>
<feature type="domain" description="AP2/ERF" evidence="10">
    <location>
        <begin position="14"/>
        <end position="71"/>
    </location>
</feature>
<dbReference type="PROSITE" id="PS51032">
    <property type="entry name" value="AP2_ERF"/>
    <property type="match status" value="1"/>
</dbReference>
<dbReference type="CDD" id="cd00018">
    <property type="entry name" value="AP2"/>
    <property type="match status" value="1"/>
</dbReference>
<evidence type="ECO:0000256" key="7">
    <source>
        <dbReference type="ARBA" id="ARBA00023242"/>
    </source>
</evidence>
<dbReference type="Pfam" id="PF00847">
    <property type="entry name" value="AP2"/>
    <property type="match status" value="1"/>
</dbReference>
<dbReference type="InterPro" id="IPR001471">
    <property type="entry name" value="AP2/ERF_dom"/>
</dbReference>
<dbReference type="Gene3D" id="3.30.730.10">
    <property type="entry name" value="AP2/ERF domain"/>
    <property type="match status" value="1"/>
</dbReference>
<evidence type="ECO:0000256" key="5">
    <source>
        <dbReference type="ARBA" id="ARBA00023159"/>
    </source>
</evidence>
<feature type="region of interest" description="Disordered" evidence="9">
    <location>
        <begin position="90"/>
        <end position="113"/>
    </location>
</feature>
<evidence type="ECO:0000256" key="3">
    <source>
        <dbReference type="ARBA" id="ARBA00023015"/>
    </source>
</evidence>
<dbReference type="PANTHER" id="PTHR31985:SF312">
    <property type="entry name" value="AP2_ERF DOMAIN-CONTAINING PROTEIN"/>
    <property type="match status" value="1"/>
</dbReference>
<keyword evidence="2" id="KW-0611">Plant defense</keyword>
<dbReference type="SMART" id="SM00380">
    <property type="entry name" value="AP2"/>
    <property type="match status" value="1"/>
</dbReference>
<evidence type="ECO:0000313" key="12">
    <source>
        <dbReference type="Proteomes" id="UP000585474"/>
    </source>
</evidence>
<dbReference type="OrthoDB" id="1918918at2759"/>
<dbReference type="InterPro" id="IPR036955">
    <property type="entry name" value="AP2/ERF_dom_sf"/>
</dbReference>
<evidence type="ECO:0000256" key="9">
    <source>
        <dbReference type="SAM" id="MobiDB-lite"/>
    </source>
</evidence>
<dbReference type="GO" id="GO:0005634">
    <property type="term" value="C:nucleus"/>
    <property type="evidence" value="ECO:0007669"/>
    <property type="project" value="UniProtKB-SubCell"/>
</dbReference>
<dbReference type="PRINTS" id="PR00367">
    <property type="entry name" value="ETHRSPELEMNT"/>
</dbReference>
<dbReference type="InterPro" id="IPR051032">
    <property type="entry name" value="AP2/ERF_TF_ERF_subfamily"/>
</dbReference>
<dbReference type="EMBL" id="BJWL01000001">
    <property type="protein sequence ID" value="GFY80497.1"/>
    <property type="molecule type" value="Genomic_DNA"/>
</dbReference>
<evidence type="ECO:0000256" key="1">
    <source>
        <dbReference type="ARBA" id="ARBA00004123"/>
    </source>
</evidence>
<dbReference type="GO" id="GO:0006952">
    <property type="term" value="P:defense response"/>
    <property type="evidence" value="ECO:0007669"/>
    <property type="project" value="UniProtKB-KW"/>
</dbReference>
<dbReference type="GO" id="GO:0003700">
    <property type="term" value="F:DNA-binding transcription factor activity"/>
    <property type="evidence" value="ECO:0007669"/>
    <property type="project" value="InterPro"/>
</dbReference>
<evidence type="ECO:0000259" key="10">
    <source>
        <dbReference type="PROSITE" id="PS51032"/>
    </source>
</evidence>
<comment type="subcellular location">
    <subcellularLocation>
        <location evidence="1">Nucleus</location>
    </subcellularLocation>
</comment>
<keyword evidence="7" id="KW-0539">Nucleus</keyword>
<dbReference type="Proteomes" id="UP000585474">
    <property type="component" value="Unassembled WGS sequence"/>
</dbReference>
<comment type="caution">
    <text evidence="11">The sequence shown here is derived from an EMBL/GenBank/DDBJ whole genome shotgun (WGS) entry which is preliminary data.</text>
</comment>
<dbReference type="GO" id="GO:0003677">
    <property type="term" value="F:DNA binding"/>
    <property type="evidence" value="ECO:0007669"/>
    <property type="project" value="UniProtKB-KW"/>
</dbReference>